<proteinExistence type="predicted"/>
<organism evidence="1 2">
    <name type="scientific">Pelagomonas calceolata</name>
    <dbReference type="NCBI Taxonomy" id="35677"/>
    <lineage>
        <taxon>Eukaryota</taxon>
        <taxon>Sar</taxon>
        <taxon>Stramenopiles</taxon>
        <taxon>Ochrophyta</taxon>
        <taxon>Pelagophyceae</taxon>
        <taxon>Pelagomonadales</taxon>
        <taxon>Pelagomonadaceae</taxon>
        <taxon>Pelagomonas</taxon>
    </lineage>
</organism>
<gene>
    <name evidence="1" type="ORF">PECAL_4P13800</name>
</gene>
<reference evidence="1" key="1">
    <citation type="submission" date="2021-11" db="EMBL/GenBank/DDBJ databases">
        <authorList>
            <consortium name="Genoscope - CEA"/>
            <person name="William W."/>
        </authorList>
    </citation>
    <scope>NUCLEOTIDE SEQUENCE</scope>
</reference>
<evidence type="ECO:0008006" key="3">
    <source>
        <dbReference type="Google" id="ProtNLM"/>
    </source>
</evidence>
<accession>A0A8J2SVJ9</accession>
<keyword evidence="2" id="KW-1185">Reference proteome</keyword>
<dbReference type="Proteomes" id="UP000789595">
    <property type="component" value="Unassembled WGS sequence"/>
</dbReference>
<protein>
    <recommendedName>
        <fullName evidence="3">F-box domain-containing protein</fullName>
    </recommendedName>
</protein>
<dbReference type="AlphaFoldDB" id="A0A8J2SVJ9"/>
<evidence type="ECO:0000313" key="2">
    <source>
        <dbReference type="Proteomes" id="UP000789595"/>
    </source>
</evidence>
<dbReference type="EMBL" id="CAKKNE010000004">
    <property type="protein sequence ID" value="CAH0374114.1"/>
    <property type="molecule type" value="Genomic_DNA"/>
</dbReference>
<dbReference type="OrthoDB" id="10660290at2759"/>
<sequence length="491" mass="53050">MAALVARPRAFSMTRTPAQQYRRSRLLDALDLGCSASSLRQRKITERKDAVASKCTLGEQLPEVLWREILDYASLLDLDRCASASRSLQSSSVDASLVGRSTVDVDLHLDGRVLPACAAARCPHLKHLRGATGAVALRAAAGAARPAPLAELETLSLYHQSGAAPGLLRLCTFQLGLGGYARLRFLEITCPTYSDQFGRAARRSAVGNDSALYGFVDAALRQEASGSTPSPPLPSLEDLRLVGWTDLWNLRVHPRREPPLDALVRTHPTLKRLSMPGAPGARHLDRRAGGEDAWRDSLRVNALSGELLPPLCVTCGLCGATLYDRVNACLLGPGTQRHIAFELYVDNEPDPSTTVSGAQTRRTCSNRCHATRNQFLLAGRGGCVSTRGFRWAVACGDGLAVCTDVTTGDILDADALRKAAVEAVQARGDSDSGEEDGFEGDAARFLGRLRRLTGTQAPRGPRTAGARLLDRISRHMRDLERLIPPEDRRNP</sequence>
<comment type="caution">
    <text evidence="1">The sequence shown here is derived from an EMBL/GenBank/DDBJ whole genome shotgun (WGS) entry which is preliminary data.</text>
</comment>
<name>A0A8J2SVJ9_9STRA</name>
<evidence type="ECO:0000313" key="1">
    <source>
        <dbReference type="EMBL" id="CAH0374114.1"/>
    </source>
</evidence>